<comment type="caution">
    <text evidence="2">The sequence shown here is derived from an EMBL/GenBank/DDBJ whole genome shotgun (WGS) entry which is preliminary data.</text>
</comment>
<reference evidence="2 3" key="1">
    <citation type="submission" date="2016-04" db="EMBL/GenBank/DDBJ databases">
        <title>Genome analysis of Thermosulfurimonas dismutans, the first thermophilic sulfur-disproportionating bacterium of the phylum Thermodesulfobacteria.</title>
        <authorList>
            <person name="Mardanov A.V."/>
            <person name="Beletsky A.V."/>
            <person name="Kadnikov V.V."/>
            <person name="Slobodkin A.I."/>
            <person name="Ravin N.V."/>
        </authorList>
    </citation>
    <scope>NUCLEOTIDE SEQUENCE [LARGE SCALE GENOMIC DNA]</scope>
    <source>
        <strain evidence="2 3">S95</strain>
    </source>
</reference>
<dbReference type="EMBL" id="LWLG01000002">
    <property type="protein sequence ID" value="OAQ21422.1"/>
    <property type="molecule type" value="Genomic_DNA"/>
</dbReference>
<evidence type="ECO:0000313" key="3">
    <source>
        <dbReference type="Proteomes" id="UP000078390"/>
    </source>
</evidence>
<protein>
    <submittedName>
        <fullName evidence="2">Uncharacterized protein</fullName>
    </submittedName>
</protein>
<evidence type="ECO:0000313" key="2">
    <source>
        <dbReference type="EMBL" id="OAQ21422.1"/>
    </source>
</evidence>
<dbReference type="Proteomes" id="UP000078390">
    <property type="component" value="Unassembled WGS sequence"/>
</dbReference>
<evidence type="ECO:0000256" key="1">
    <source>
        <dbReference type="SAM" id="MobiDB-lite"/>
    </source>
</evidence>
<accession>A0A179D7J7</accession>
<feature type="compositionally biased region" description="Basic and acidic residues" evidence="1">
    <location>
        <begin position="118"/>
        <end position="134"/>
    </location>
</feature>
<proteinExistence type="predicted"/>
<gene>
    <name evidence="2" type="ORF">TDIS_0643</name>
</gene>
<sequence length="151" mass="16661">MRCPKCRFITSETNKVCPRCGEDLSSLAESFGPFYKANEKEVILKDTLITAPPFISEPMSLEPPTEASDMESAAGPPSLELELPGIEPSSEQIPLELESLSTPSATTEEEISPTQPLEEPKLELVLETPKKKEKEDLLKELEEVLEEDSQG</sequence>
<organism evidence="2 3">
    <name type="scientific">Thermosulfurimonas dismutans</name>
    <dbReference type="NCBI Taxonomy" id="999894"/>
    <lineage>
        <taxon>Bacteria</taxon>
        <taxon>Pseudomonadati</taxon>
        <taxon>Thermodesulfobacteriota</taxon>
        <taxon>Thermodesulfobacteria</taxon>
        <taxon>Thermodesulfobacteriales</taxon>
        <taxon>Thermodesulfobacteriaceae</taxon>
        <taxon>Thermosulfurimonas</taxon>
    </lineage>
</organism>
<dbReference type="RefSeq" id="WP_068669229.1">
    <property type="nucleotide sequence ID" value="NZ_LWLG01000002.1"/>
</dbReference>
<name>A0A179D7J7_9BACT</name>
<keyword evidence="3" id="KW-1185">Reference proteome</keyword>
<dbReference type="OrthoDB" id="9811715at2"/>
<dbReference type="STRING" id="999894.TDIS_0643"/>
<feature type="region of interest" description="Disordered" evidence="1">
    <location>
        <begin position="56"/>
        <end position="134"/>
    </location>
</feature>
<dbReference type="AlphaFoldDB" id="A0A179D7J7"/>